<dbReference type="Proteomes" id="UP000321058">
    <property type="component" value="Unassembled WGS sequence"/>
</dbReference>
<name>A0A512NFP4_9HYPH</name>
<evidence type="ECO:0000313" key="2">
    <source>
        <dbReference type="EMBL" id="GEP57765.1"/>
    </source>
</evidence>
<reference evidence="2 3" key="1">
    <citation type="submission" date="2019-07" db="EMBL/GenBank/DDBJ databases">
        <title>Whole genome shotgun sequence of Reyranella soli NBRC 108950.</title>
        <authorList>
            <person name="Hosoyama A."/>
            <person name="Uohara A."/>
            <person name="Ohji S."/>
            <person name="Ichikawa N."/>
        </authorList>
    </citation>
    <scope>NUCLEOTIDE SEQUENCE [LARGE SCALE GENOMIC DNA]</scope>
    <source>
        <strain evidence="2 3">NBRC 108950</strain>
    </source>
</reference>
<keyword evidence="1" id="KW-0812">Transmembrane</keyword>
<keyword evidence="1" id="KW-0472">Membrane</keyword>
<evidence type="ECO:0000256" key="1">
    <source>
        <dbReference type="SAM" id="Phobius"/>
    </source>
</evidence>
<dbReference type="EMBL" id="BKAJ01000087">
    <property type="protein sequence ID" value="GEP57765.1"/>
    <property type="molecule type" value="Genomic_DNA"/>
</dbReference>
<dbReference type="AlphaFoldDB" id="A0A512NFP4"/>
<keyword evidence="3" id="KW-1185">Reference proteome</keyword>
<sequence>MTPAKLRVVRLLACRRGSTMVGYSSLALLVAIAAITLMGHADSDGGGAPHQRAVRILSSD</sequence>
<protein>
    <submittedName>
        <fullName evidence="2">Uncharacterized protein</fullName>
    </submittedName>
</protein>
<accession>A0A512NFP4</accession>
<keyword evidence="1" id="KW-1133">Transmembrane helix</keyword>
<feature type="transmembrane region" description="Helical" evidence="1">
    <location>
        <begin position="21"/>
        <end position="41"/>
    </location>
</feature>
<gene>
    <name evidence="2" type="ORF">RSO01_49310</name>
</gene>
<evidence type="ECO:0000313" key="3">
    <source>
        <dbReference type="Proteomes" id="UP000321058"/>
    </source>
</evidence>
<comment type="caution">
    <text evidence="2">The sequence shown here is derived from an EMBL/GenBank/DDBJ whole genome shotgun (WGS) entry which is preliminary data.</text>
</comment>
<organism evidence="2 3">
    <name type="scientific">Reyranella soli</name>
    <dbReference type="NCBI Taxonomy" id="1230389"/>
    <lineage>
        <taxon>Bacteria</taxon>
        <taxon>Pseudomonadati</taxon>
        <taxon>Pseudomonadota</taxon>
        <taxon>Alphaproteobacteria</taxon>
        <taxon>Hyphomicrobiales</taxon>
        <taxon>Reyranellaceae</taxon>
        <taxon>Reyranella</taxon>
    </lineage>
</organism>
<proteinExistence type="predicted"/>